<dbReference type="CDD" id="cd06960">
    <property type="entry name" value="NR_DBD_HNF4A"/>
    <property type="match status" value="1"/>
</dbReference>
<feature type="region of interest" description="Disordered" evidence="12">
    <location>
        <begin position="779"/>
        <end position="831"/>
    </location>
</feature>
<evidence type="ECO:0000256" key="3">
    <source>
        <dbReference type="ARBA" id="ARBA00022723"/>
    </source>
</evidence>
<dbReference type="PROSITE" id="PS51843">
    <property type="entry name" value="NR_LBD"/>
    <property type="match status" value="1"/>
</dbReference>
<dbReference type="InterPro" id="IPR035500">
    <property type="entry name" value="NHR-like_dom_sf"/>
</dbReference>
<dbReference type="Proteomes" id="UP001432027">
    <property type="component" value="Unassembled WGS sequence"/>
</dbReference>
<evidence type="ECO:0000256" key="1">
    <source>
        <dbReference type="ARBA" id="ARBA00004123"/>
    </source>
</evidence>
<dbReference type="InterPro" id="IPR000536">
    <property type="entry name" value="Nucl_hrmn_rcpt_lig-bd"/>
</dbReference>
<keyword evidence="11" id="KW-0175">Coiled coil</keyword>
<dbReference type="EMBL" id="BTSX01000006">
    <property type="protein sequence ID" value="GMT05584.1"/>
    <property type="molecule type" value="Genomic_DNA"/>
</dbReference>
<evidence type="ECO:0000256" key="9">
    <source>
        <dbReference type="ARBA" id="ARBA00023170"/>
    </source>
</evidence>
<evidence type="ECO:0000256" key="8">
    <source>
        <dbReference type="ARBA" id="ARBA00023163"/>
    </source>
</evidence>
<feature type="compositionally biased region" description="Pro residues" evidence="12">
    <location>
        <begin position="13"/>
        <end position="27"/>
    </location>
</feature>
<organism evidence="15 16">
    <name type="scientific">Pristionchus entomophagus</name>
    <dbReference type="NCBI Taxonomy" id="358040"/>
    <lineage>
        <taxon>Eukaryota</taxon>
        <taxon>Metazoa</taxon>
        <taxon>Ecdysozoa</taxon>
        <taxon>Nematoda</taxon>
        <taxon>Chromadorea</taxon>
        <taxon>Rhabditida</taxon>
        <taxon>Rhabditina</taxon>
        <taxon>Diplogasteromorpha</taxon>
        <taxon>Diplogasteroidea</taxon>
        <taxon>Neodiplogasteridae</taxon>
        <taxon>Pristionchus</taxon>
    </lineage>
</organism>
<dbReference type="GO" id="GO:0000978">
    <property type="term" value="F:RNA polymerase II cis-regulatory region sequence-specific DNA binding"/>
    <property type="evidence" value="ECO:0007669"/>
    <property type="project" value="InterPro"/>
</dbReference>
<dbReference type="SMART" id="SM00399">
    <property type="entry name" value="ZnF_C4"/>
    <property type="match status" value="1"/>
</dbReference>
<keyword evidence="7" id="KW-0238">DNA-binding</keyword>
<keyword evidence="6" id="KW-0805">Transcription regulation</keyword>
<keyword evidence="10" id="KW-0539">Nucleus</keyword>
<dbReference type="PROSITE" id="PS51030">
    <property type="entry name" value="NUCLEAR_REC_DBD_2"/>
    <property type="match status" value="1"/>
</dbReference>
<gene>
    <name evidence="15" type="ORF">PENTCL1PPCAC_27758</name>
</gene>
<evidence type="ECO:0000256" key="2">
    <source>
        <dbReference type="ARBA" id="ARBA00005993"/>
    </source>
</evidence>
<proteinExistence type="inferred from homology"/>
<dbReference type="InterPro" id="IPR013088">
    <property type="entry name" value="Znf_NHR/GATA"/>
</dbReference>
<keyword evidence="3" id="KW-0479">Metal-binding</keyword>
<feature type="non-terminal residue" evidence="15">
    <location>
        <position position="1"/>
    </location>
</feature>
<protein>
    <recommendedName>
        <fullName evidence="17">Nuclear receptor domain-containing protein</fullName>
    </recommendedName>
</protein>
<dbReference type="GO" id="GO:0008270">
    <property type="term" value="F:zinc ion binding"/>
    <property type="evidence" value="ECO:0007669"/>
    <property type="project" value="UniProtKB-KW"/>
</dbReference>
<dbReference type="Pfam" id="PF00104">
    <property type="entry name" value="Hormone_recep"/>
    <property type="match status" value="1"/>
</dbReference>
<comment type="caution">
    <text evidence="15">The sequence shown here is derived from an EMBL/GenBank/DDBJ whole genome shotgun (WGS) entry which is preliminary data.</text>
</comment>
<dbReference type="GO" id="GO:0005634">
    <property type="term" value="C:nucleus"/>
    <property type="evidence" value="ECO:0007669"/>
    <property type="project" value="UniProtKB-SubCell"/>
</dbReference>
<keyword evidence="9" id="KW-0675">Receptor</keyword>
<evidence type="ECO:0000313" key="15">
    <source>
        <dbReference type="EMBL" id="GMT05584.1"/>
    </source>
</evidence>
<dbReference type="Pfam" id="PF00105">
    <property type="entry name" value="zf-C4"/>
    <property type="match status" value="1"/>
</dbReference>
<comment type="similarity">
    <text evidence="2">Belongs to the nuclear hormone receptor family.</text>
</comment>
<evidence type="ECO:0000256" key="10">
    <source>
        <dbReference type="ARBA" id="ARBA00023242"/>
    </source>
</evidence>
<evidence type="ECO:0000259" key="14">
    <source>
        <dbReference type="PROSITE" id="PS51843"/>
    </source>
</evidence>
<dbReference type="PRINTS" id="PR00047">
    <property type="entry name" value="STROIDFINGER"/>
</dbReference>
<reference evidence="15" key="1">
    <citation type="submission" date="2023-10" db="EMBL/GenBank/DDBJ databases">
        <title>Genome assembly of Pristionchus species.</title>
        <authorList>
            <person name="Yoshida K."/>
            <person name="Sommer R.J."/>
        </authorList>
    </citation>
    <scope>NUCLEOTIDE SEQUENCE</scope>
    <source>
        <strain evidence="15">RS0144</strain>
    </source>
</reference>
<dbReference type="Gene3D" id="1.10.565.10">
    <property type="entry name" value="Retinoid X Receptor"/>
    <property type="match status" value="1"/>
</dbReference>
<keyword evidence="8" id="KW-0804">Transcription</keyword>
<name>A0AAV5UF65_9BILA</name>
<evidence type="ECO:0000313" key="16">
    <source>
        <dbReference type="Proteomes" id="UP001432027"/>
    </source>
</evidence>
<evidence type="ECO:0000256" key="12">
    <source>
        <dbReference type="SAM" id="MobiDB-lite"/>
    </source>
</evidence>
<feature type="region of interest" description="Disordered" evidence="12">
    <location>
        <begin position="1"/>
        <end position="45"/>
    </location>
</feature>
<keyword evidence="5" id="KW-0862">Zinc</keyword>
<dbReference type="SMART" id="SM00430">
    <property type="entry name" value="HOLI"/>
    <property type="match status" value="1"/>
</dbReference>
<feature type="coiled-coil region" evidence="11">
    <location>
        <begin position="82"/>
        <end position="151"/>
    </location>
</feature>
<keyword evidence="4" id="KW-0863">Zinc-finger</keyword>
<evidence type="ECO:0000259" key="13">
    <source>
        <dbReference type="PROSITE" id="PS51030"/>
    </source>
</evidence>
<evidence type="ECO:0000256" key="7">
    <source>
        <dbReference type="ARBA" id="ARBA00023125"/>
    </source>
</evidence>
<feature type="region of interest" description="Disordered" evidence="12">
    <location>
        <begin position="391"/>
        <end position="416"/>
    </location>
</feature>
<feature type="compositionally biased region" description="Basic residues" evidence="12">
    <location>
        <begin position="398"/>
        <end position="408"/>
    </location>
</feature>
<dbReference type="InterPro" id="IPR001628">
    <property type="entry name" value="Znf_hrmn_rcpt"/>
</dbReference>
<dbReference type="SUPFAM" id="SSF48508">
    <property type="entry name" value="Nuclear receptor ligand-binding domain"/>
    <property type="match status" value="1"/>
</dbReference>
<feature type="region of interest" description="Disordered" evidence="12">
    <location>
        <begin position="301"/>
        <end position="344"/>
    </location>
</feature>
<dbReference type="PANTHER" id="PTHR46587:SF5">
    <property type="entry name" value="NUCLEAR HORMONE RECEPTOR FAMILY"/>
    <property type="match status" value="1"/>
</dbReference>
<evidence type="ECO:0000256" key="5">
    <source>
        <dbReference type="ARBA" id="ARBA00022833"/>
    </source>
</evidence>
<feature type="domain" description="Nuclear receptor" evidence="13">
    <location>
        <begin position="227"/>
        <end position="302"/>
    </location>
</feature>
<sequence length="831" mass="92064">SRSVGCRMSGQGAPPPPPPPLPPPPGPNGAGGRSGPPSAPLFPTGDHLILPHAGLPGFTADPFGMDIASLPFEQLAAQLNLQLQQQAQLQQAQQQAAQLHAQQQARQQAEQQQQQLVMQQHHAIFDQAAVLQAAQAAVAQQKHQVEQQQQLQQQHALLQQVHQLQHQQAHKQAAAAAVAAQPQPQLAQAKPVGGHKTVLPPAAVQHLQQLQATHKPRPRASKEEYVGVQCHICGAAADGMHYRAISCRSCNAFFRRAVSYEHDYVCRFGGNCNVSVQGRCACRACRYRKCVEAGMLKTCVQPSRDPTGSQKDKKKKEEASPGAAGAAGAAGPGGPAPRQPRGQANMTAREIIREQQIRDGAGTSGHNARMMRGMTEEEPDVDIVSIVSVASTPQSQQHKPKGAPRSPRKPPVGRTGVAAAAARLLEEKRLADMKMEIEDDNVDAAIQKTIGDDEEEGGGRIRKKRFPPINRPWDLERVGGGYAKFERLVSCYHEHLRLMQLAMTPIESFLKQFETGIKLREMHPNDVSLLSTTELSGLLYWIEKQDPYSELPPEDRRALFKRYSVRKLSLDHFYNASKWTDEVKKDNFVMLNNTFVPPNKTGFELATDDEKQITAKAEIFLPTFEQMWRCVIRPFNRMQITDAEMVFLHTLLLWSPLNNTHVLDPTKPIMKRQREWAIAMLFEHYEIIGQEDPDVRFGEVCSLLAEVEVICDKHCQDFQVAKLFEFCDMSQFWYEKWCYSAVNTMQVPAAAAASPMYTNDGETAEEMLDKELEKVAALNQGPPSCPAPRMKRDQMYSGAGGDYVVPEKKAAFDRTPSAPSTTPSTPTFPGQ</sequence>
<accession>A0AAV5UF65</accession>
<dbReference type="Gene3D" id="3.30.50.10">
    <property type="entry name" value="Erythroid Transcription Factor GATA-1, subunit A"/>
    <property type="match status" value="1"/>
</dbReference>
<dbReference type="GO" id="GO:0003700">
    <property type="term" value="F:DNA-binding transcription factor activity"/>
    <property type="evidence" value="ECO:0007669"/>
    <property type="project" value="InterPro"/>
</dbReference>
<dbReference type="PROSITE" id="PS00031">
    <property type="entry name" value="NUCLEAR_REC_DBD_1"/>
    <property type="match status" value="1"/>
</dbReference>
<evidence type="ECO:0000256" key="11">
    <source>
        <dbReference type="SAM" id="Coils"/>
    </source>
</evidence>
<evidence type="ECO:0008006" key="17">
    <source>
        <dbReference type="Google" id="ProtNLM"/>
    </source>
</evidence>
<dbReference type="SUPFAM" id="SSF57716">
    <property type="entry name" value="Glucocorticoid receptor-like (DNA-binding domain)"/>
    <property type="match status" value="1"/>
</dbReference>
<dbReference type="AlphaFoldDB" id="A0AAV5UF65"/>
<feature type="compositionally biased region" description="Low complexity" evidence="12">
    <location>
        <begin position="815"/>
        <end position="831"/>
    </location>
</feature>
<comment type="subcellular location">
    <subcellularLocation>
        <location evidence="1">Nucleus</location>
    </subcellularLocation>
</comment>
<evidence type="ECO:0000256" key="4">
    <source>
        <dbReference type="ARBA" id="ARBA00022771"/>
    </source>
</evidence>
<dbReference type="PANTHER" id="PTHR46587">
    <property type="entry name" value="NUCLEAR HORMONE RECEPTOR FAMILY"/>
    <property type="match status" value="1"/>
</dbReference>
<keyword evidence="16" id="KW-1185">Reference proteome</keyword>
<feature type="domain" description="NR LBD" evidence="14">
    <location>
        <begin position="497"/>
        <end position="740"/>
    </location>
</feature>
<dbReference type="InterPro" id="IPR049636">
    <property type="entry name" value="HNF4-like_DBD"/>
</dbReference>
<evidence type="ECO:0000256" key="6">
    <source>
        <dbReference type="ARBA" id="ARBA00023015"/>
    </source>
</evidence>